<dbReference type="MEROPS" id="M02.004"/>
<evidence type="ECO:0000256" key="11">
    <source>
        <dbReference type="ARBA" id="ARBA00036868"/>
    </source>
</evidence>
<feature type="active site" description="Proton donor 1" evidence="13">
    <location>
        <position position="379"/>
    </location>
</feature>
<evidence type="ECO:0000256" key="4">
    <source>
        <dbReference type="ARBA" id="ARBA00022723"/>
    </source>
</evidence>
<evidence type="ECO:0000256" key="20">
    <source>
        <dbReference type="PROSITE-ProRule" id="PRU01355"/>
    </source>
</evidence>
<evidence type="ECO:0000256" key="3">
    <source>
        <dbReference type="ARBA" id="ARBA00022670"/>
    </source>
</evidence>
<dbReference type="GO" id="GO:0008237">
    <property type="term" value="F:metallopeptidase activity"/>
    <property type="evidence" value="ECO:0007669"/>
    <property type="project" value="UniProtKB-KW"/>
</dbReference>
<dbReference type="EMBL" id="KB201847">
    <property type="protein sequence ID" value="ESO94197.1"/>
    <property type="molecule type" value="Genomic_DNA"/>
</dbReference>
<feature type="disulfide bond" evidence="18 20">
    <location>
        <begin position="218"/>
        <end position="236"/>
    </location>
</feature>
<feature type="binding site" evidence="19">
    <location>
        <position position="838"/>
    </location>
    <ligand>
        <name>Zn(2+)</name>
        <dbReference type="ChEBI" id="CHEBI:29105"/>
        <label>2</label>
        <note>catalytic</note>
    </ligand>
</feature>
<gene>
    <name evidence="22" type="ORF">LOTGIDRAFT_118685</name>
</gene>
<feature type="binding site" evidence="17">
    <location>
        <position position="277"/>
    </location>
    <ligand>
        <name>Zn(2+)</name>
        <dbReference type="ChEBI" id="CHEBI:29105"/>
        <label>1</label>
        <note>catalytic</note>
    </ligand>
</feature>
<comment type="cofactor">
    <cofactor evidence="21">
        <name>Zn(2+)</name>
        <dbReference type="ChEBI" id="CHEBI:29105"/>
    </cofactor>
    <text evidence="21">Binds 2 Zn(2+) ions per subunit.</text>
</comment>
<evidence type="ECO:0000256" key="10">
    <source>
        <dbReference type="ARBA" id="ARBA00023180"/>
    </source>
</evidence>
<keyword evidence="2 21" id="KW-0121">Carboxypeptidase</keyword>
<dbReference type="HOGENOM" id="CLU_006219_0_0_1"/>
<dbReference type="CTD" id="20231644"/>
<dbReference type="GO" id="GO:0005886">
    <property type="term" value="C:plasma membrane"/>
    <property type="evidence" value="ECO:0007669"/>
    <property type="project" value="TreeGrafter"/>
</dbReference>
<reference evidence="22 23" key="1">
    <citation type="journal article" date="2013" name="Nature">
        <title>Insights into bilaterian evolution from three spiralian genomes.</title>
        <authorList>
            <person name="Simakov O."/>
            <person name="Marletaz F."/>
            <person name="Cho S.J."/>
            <person name="Edsinger-Gonzales E."/>
            <person name="Havlak P."/>
            <person name="Hellsten U."/>
            <person name="Kuo D.H."/>
            <person name="Larsson T."/>
            <person name="Lv J."/>
            <person name="Arendt D."/>
            <person name="Savage R."/>
            <person name="Osoegawa K."/>
            <person name="de Jong P."/>
            <person name="Grimwood J."/>
            <person name="Chapman J.A."/>
            <person name="Shapiro H."/>
            <person name="Aerts A."/>
            <person name="Otillar R.P."/>
            <person name="Terry A.Y."/>
            <person name="Boore J.L."/>
            <person name="Grigoriev I.V."/>
            <person name="Lindberg D.R."/>
            <person name="Seaver E.C."/>
            <person name="Weisblat D.A."/>
            <person name="Putnam N.H."/>
            <person name="Rokhsar D.S."/>
        </authorList>
    </citation>
    <scope>NUCLEOTIDE SEQUENCE [LARGE SCALE GENOMIC DNA]</scope>
</reference>
<evidence type="ECO:0000313" key="22">
    <source>
        <dbReference type="EMBL" id="ESO94197.1"/>
    </source>
</evidence>
<dbReference type="GO" id="GO:0046872">
    <property type="term" value="F:metal ion binding"/>
    <property type="evidence" value="ECO:0007669"/>
    <property type="project" value="UniProtKB-KW"/>
</dbReference>
<evidence type="ECO:0000256" key="17">
    <source>
        <dbReference type="PIRSR" id="PIRSR601548-3"/>
    </source>
</evidence>
<evidence type="ECO:0000256" key="5">
    <source>
        <dbReference type="ARBA" id="ARBA00022729"/>
    </source>
</evidence>
<keyword evidence="6 21" id="KW-0378">Hydrolase</keyword>
<evidence type="ECO:0000256" key="2">
    <source>
        <dbReference type="ARBA" id="ARBA00022645"/>
    </source>
</evidence>
<dbReference type="SUPFAM" id="SSF55486">
    <property type="entry name" value="Metalloproteases ('zincins'), catalytic domain"/>
    <property type="match status" value="2"/>
</dbReference>
<dbReference type="GeneID" id="20231644"/>
<dbReference type="EC" id="3.4.-.-" evidence="21"/>
<feature type="disulfide bond" evidence="18">
    <location>
        <begin position="404"/>
        <end position="416"/>
    </location>
</feature>
<keyword evidence="8 21" id="KW-0482">Metalloprotease</keyword>
<dbReference type="InterPro" id="IPR001548">
    <property type="entry name" value="Peptidase_M2"/>
</dbReference>
<feature type="binding site" evidence="16">
    <location>
        <position position="388"/>
    </location>
    <ligand>
        <name>chloride</name>
        <dbReference type="ChEBI" id="CHEBI:17996"/>
        <label>1</label>
    </ligand>
</feature>
<dbReference type="KEGG" id="lgi:LOTGIDRAFT_118685"/>
<evidence type="ECO:0000256" key="15">
    <source>
        <dbReference type="PIRSR" id="PIRSR601548-11"/>
    </source>
</evidence>
<dbReference type="GO" id="GO:0006508">
    <property type="term" value="P:proteolysis"/>
    <property type="evidence" value="ECO:0007669"/>
    <property type="project" value="UniProtKB-KW"/>
</dbReference>
<evidence type="ECO:0000256" key="8">
    <source>
        <dbReference type="ARBA" id="ARBA00023049"/>
    </source>
</evidence>
<dbReference type="Pfam" id="PF01401">
    <property type="entry name" value="Peptidase_M2"/>
    <property type="match status" value="2"/>
</dbReference>
<feature type="binding site" evidence="19">
    <location>
        <position position="862"/>
    </location>
    <ligand>
        <name>Zn(2+)</name>
        <dbReference type="ChEBI" id="CHEBI:29105"/>
        <label>2</label>
        <note>catalytic</note>
    </ligand>
</feature>
<evidence type="ECO:0000256" key="19">
    <source>
        <dbReference type="PIRSR" id="PIRSR601548-8"/>
    </source>
</evidence>
<proteinExistence type="inferred from homology"/>
<feature type="binding site" evidence="17">
    <location>
        <position position="249"/>
    </location>
    <ligand>
        <name>Zn(2+)</name>
        <dbReference type="ChEBI" id="CHEBI:29105"/>
        <label>1</label>
        <note>catalytic</note>
    </ligand>
</feature>
<feature type="active site" description="Proton acceptor 2" evidence="15">
    <location>
        <position position="835"/>
    </location>
</feature>
<feature type="active site" description="Proton acceptor 1" evidence="13">
    <location>
        <position position="250"/>
    </location>
</feature>
<evidence type="ECO:0000256" key="16">
    <source>
        <dbReference type="PIRSR" id="PIRSR601548-2"/>
    </source>
</evidence>
<keyword evidence="9 18" id="KW-1015">Disulfide bond</keyword>
<evidence type="ECO:0000256" key="18">
    <source>
        <dbReference type="PIRSR" id="PIRSR601548-4"/>
    </source>
</evidence>
<comment type="catalytic activity">
    <reaction evidence="11">
        <text>Release of a C-terminal dipeptide, oligopeptide-|-Xaa-Yaa, when Xaa is not Pro, and Yaa is neither Asp nor Glu. Thus, conversion of angiotensin I to angiotensin II, with increase in vasoconstrictor activity, but no action on angiotensin II.</text>
        <dbReference type="EC" id="3.4.15.1"/>
    </reaction>
</comment>
<keyword evidence="10 14" id="KW-0325">Glycoprotein</keyword>
<dbReference type="FunFam" id="1.10.1370.30:FF:000004">
    <property type="entry name" value="Angiotensin-converting enzyme"/>
    <property type="match status" value="2"/>
</dbReference>
<dbReference type="PANTHER" id="PTHR10514">
    <property type="entry name" value="ANGIOTENSIN-CONVERTING ENZYME"/>
    <property type="match status" value="1"/>
</dbReference>
<comment type="caution">
    <text evidence="20">Lacks conserved residue(s) required for the propagation of feature annotation.</text>
</comment>
<evidence type="ECO:0000256" key="13">
    <source>
        <dbReference type="PIRSR" id="PIRSR601548-1"/>
    </source>
</evidence>
<keyword evidence="7 17" id="KW-0862">Zinc</keyword>
<keyword evidence="5" id="KW-0732">Signal</keyword>
<dbReference type="GO" id="GO:0008241">
    <property type="term" value="F:peptidyl-dipeptidase activity"/>
    <property type="evidence" value="ECO:0007669"/>
    <property type="project" value="UniProtKB-EC"/>
</dbReference>
<dbReference type="CDD" id="cd06461">
    <property type="entry name" value="M2_ACE"/>
    <property type="match status" value="2"/>
</dbReference>
<dbReference type="Proteomes" id="UP000030746">
    <property type="component" value="Unassembled WGS sequence"/>
</dbReference>
<dbReference type="OrthoDB" id="10029630at2759"/>
<feature type="disulfide bond" evidence="20">
    <location>
        <begin position="803"/>
        <end position="821"/>
    </location>
</feature>
<dbReference type="PROSITE" id="PS52011">
    <property type="entry name" value="PEPTIDASE_M2"/>
    <property type="match status" value="2"/>
</dbReference>
<dbReference type="RefSeq" id="XP_009055044.1">
    <property type="nucleotide sequence ID" value="XM_009056796.1"/>
</dbReference>
<dbReference type="PRINTS" id="PR00791">
    <property type="entry name" value="PEPDIPTASEA"/>
</dbReference>
<feature type="active site" description="Proton donor 2" evidence="15">
    <location>
        <position position="964"/>
    </location>
</feature>
<dbReference type="AlphaFoldDB" id="V4ABK2"/>
<keyword evidence="23" id="KW-1185">Reference proteome</keyword>
<evidence type="ECO:0000256" key="9">
    <source>
        <dbReference type="ARBA" id="ARBA00023157"/>
    </source>
</evidence>
<keyword evidence="4 17" id="KW-0479">Metal-binding</keyword>
<evidence type="ECO:0000256" key="7">
    <source>
        <dbReference type="ARBA" id="ARBA00022833"/>
    </source>
</evidence>
<feature type="non-terminal residue" evidence="22">
    <location>
        <position position="1"/>
    </location>
</feature>
<feature type="binding site" evidence="16">
    <location>
        <position position="91"/>
    </location>
    <ligand>
        <name>chloride</name>
        <dbReference type="ChEBI" id="CHEBI:17996"/>
        <label>1</label>
    </ligand>
</feature>
<accession>V4ABK2</accession>
<dbReference type="PANTHER" id="PTHR10514:SF27">
    <property type="entry name" value="ANGIOTENSIN-CONVERTING ENZYME"/>
    <property type="match status" value="1"/>
</dbReference>
<evidence type="ECO:0000256" key="14">
    <source>
        <dbReference type="PIRSR" id="PIRSR601548-10"/>
    </source>
</evidence>
<evidence type="ECO:0000256" key="1">
    <source>
        <dbReference type="ARBA" id="ARBA00008139"/>
    </source>
</evidence>
<feature type="binding site" evidence="17">
    <location>
        <position position="253"/>
    </location>
    <ligand>
        <name>Zn(2+)</name>
        <dbReference type="ChEBI" id="CHEBI:29105"/>
        <label>1</label>
        <note>catalytic</note>
    </ligand>
</feature>
<keyword evidence="3 21" id="KW-0645">Protease</keyword>
<evidence type="ECO:0000256" key="12">
    <source>
        <dbReference type="ARBA" id="ARBA00039858"/>
    </source>
</evidence>
<organism evidence="22 23">
    <name type="scientific">Lottia gigantea</name>
    <name type="common">Giant owl limpet</name>
    <dbReference type="NCBI Taxonomy" id="225164"/>
    <lineage>
        <taxon>Eukaryota</taxon>
        <taxon>Metazoa</taxon>
        <taxon>Spiralia</taxon>
        <taxon>Lophotrochozoa</taxon>
        <taxon>Mollusca</taxon>
        <taxon>Gastropoda</taxon>
        <taxon>Patellogastropoda</taxon>
        <taxon>Lottioidea</taxon>
        <taxon>Lottiidae</taxon>
        <taxon>Lottia</taxon>
    </lineage>
</organism>
<feature type="binding site" evidence="19">
    <location>
        <position position="834"/>
    </location>
    <ligand>
        <name>Zn(2+)</name>
        <dbReference type="ChEBI" id="CHEBI:29105"/>
        <label>2</label>
        <note>catalytic</note>
    </ligand>
</feature>
<feature type="glycosylation site" description="N-linked (GlcNAc...) (complex) asparagine" evidence="14">
    <location>
        <position position="557"/>
    </location>
</feature>
<comment type="similarity">
    <text evidence="1 20 21">Belongs to the peptidase M2 family.</text>
</comment>
<evidence type="ECO:0000256" key="21">
    <source>
        <dbReference type="RuleBase" id="RU361144"/>
    </source>
</evidence>
<dbReference type="GO" id="GO:0004180">
    <property type="term" value="F:carboxypeptidase activity"/>
    <property type="evidence" value="ECO:0007669"/>
    <property type="project" value="UniProtKB-KW"/>
</dbReference>
<name>V4ABK2_LOTGI</name>
<feature type="glycosylation site" description="N-linked (GlcNAc...) asparagine" evidence="14">
    <location>
        <position position="520"/>
    </location>
</feature>
<sequence length="1116" mass="129732">QMESLVSEMEGIYSVGKVNMSDGKALELAPGLTKVLAESRNYDKLLEAWKGWRDSSGKLMKTKYEEFVHLSNEGVQELGYKDTGDYWRSWYESKTFQQDVESLLHQLHPLYKQLHGYVRKQLKTVYGDDKFPYSGHIPAHLLGNMWAQHWNNIYDLVEPYKNKTTLSVTNEMKRQEYTVEKMFWTAEDFFKSLGLEEMPMPFWKHSMIRKPDGRDVVCHASAWDFYNKKDFRIKMCTDITMEDLITIHHEMGHIQYYLQYKDQPVIFRRGGNPGFHEAIGDTMALSASTPNHLRSIGLLKTIPNDPESDINFLMSQALQKIAFLPFGYLIDQWRWSVFSGETVKDNYNRKWWDLRCKYQGISPPVKRTEEDFDPGAKYHIPANTPYIRYFVSYVIQFQFHKGLCQAANHTGSLRSCDIYGSKAAGEKLAKMLKLGSSKPWPEAMKMVTGSTKMDASALMEYFQPLIDWLKKENEGEDLGWDENCPEDGLIQADRWLKSYDKRAEKATNAMYEGDWAYQTNITDYTSKMSVKRRVELDLFKKKAAMEANQLDWKNFKNTEIKRQFKKITNIGPSAMKSNTALEKMQQLQSKMEGVYGAATVCLEENRCYPLEPDLTRMMAKDRDSKKLKSIWELWRDKTGRLMKTDYSEFVKLSNMGYFFYATGYKDTGEYWRSAFESETFIQDLRGLLKQLHPLYEQLHTYVRMKLKSIYPDEDFPTSGHIPAHLLGNMWAQQWNNIYDILQPYKNRSSVDVTPTMKKQNYTVKKIFRTAEYFFLSLGLKKMPDSFWTDSLMEKPKDGRNVVCHASAWDFYNAKDFRIKMCTDINMEDLVTVHHEMGHIQYFLQYSHFPQAFRDGANPGFHEAVGDTLALSVSTPGHLRKIGLLKPGADNQLDVINFLMKMALEKIAFLPFGYLIDQWRWSVFSGETTPDNYNQKWWNLRCKHQGIFPPVKRTEDDFDPGAKYHIPDNTPYIRYFVSFVIQFQFHKALCQAANHTGPLYKCDIYQSKAAGKLLGDMLSLGASKPWPEAMEKITGQRKMDAQPLLDYFQPLMKWLQKQNLDERPGWSTSCPDSNDFVKETKKGNTGPVSTGNQVQFSSYVVVLVFSIVLSLTHFNFV</sequence>
<evidence type="ECO:0000256" key="6">
    <source>
        <dbReference type="ARBA" id="ARBA00022801"/>
    </source>
</evidence>
<dbReference type="Gene3D" id="1.10.1370.30">
    <property type="match status" value="3"/>
</dbReference>
<dbReference type="OMA" id="GMPPEFW"/>
<protein>
    <recommendedName>
        <fullName evidence="12 21">Angiotensin-converting enzyme</fullName>
        <ecNumber evidence="21">3.4.-.-</ecNumber>
    </recommendedName>
</protein>
<evidence type="ECO:0000313" key="23">
    <source>
        <dbReference type="Proteomes" id="UP000030746"/>
    </source>
</evidence>